<dbReference type="InterPro" id="IPR045086">
    <property type="entry name" value="OBG_GTPase"/>
</dbReference>
<dbReference type="Gene3D" id="2.70.210.12">
    <property type="entry name" value="GTP1/OBG domain"/>
    <property type="match status" value="1"/>
</dbReference>
<dbReference type="AlphaFoldDB" id="A0AAD8LGF2"/>
<feature type="compositionally biased region" description="Acidic residues" evidence="7">
    <location>
        <begin position="485"/>
        <end position="510"/>
    </location>
</feature>
<dbReference type="Gene3D" id="3.30.300.350">
    <property type="entry name" value="GTP-binding protein OBG, C-terminal domain"/>
    <property type="match status" value="1"/>
</dbReference>
<evidence type="ECO:0000256" key="6">
    <source>
        <dbReference type="ARBA" id="ARBA00023134"/>
    </source>
</evidence>
<keyword evidence="5" id="KW-0378">Hydrolase</keyword>
<dbReference type="InterPro" id="IPR006169">
    <property type="entry name" value="GTP1_OBG_dom"/>
</dbReference>
<name>A0AAD8LGF2_BABGI</name>
<dbReference type="Pfam" id="PF01926">
    <property type="entry name" value="MMR_HSR1"/>
    <property type="match status" value="2"/>
</dbReference>
<gene>
    <name evidence="11" type="ORF">BgAZ_401750</name>
</gene>
<keyword evidence="12" id="KW-1185">Reference proteome</keyword>
<comment type="similarity">
    <text evidence="2">Belongs to the TRAFAC class OBG-HflX-like GTPase superfamily. OBG GTPase family.</text>
</comment>
<feature type="compositionally biased region" description="Acidic residues" evidence="7">
    <location>
        <begin position="378"/>
        <end position="395"/>
    </location>
</feature>
<comment type="cofactor">
    <cofactor evidence="1">
        <name>Mg(2+)</name>
        <dbReference type="ChEBI" id="CHEBI:18420"/>
    </cofactor>
</comment>
<dbReference type="InterPro" id="IPR006074">
    <property type="entry name" value="GTP1-OBG_CS"/>
</dbReference>
<evidence type="ECO:0000313" key="12">
    <source>
        <dbReference type="Proteomes" id="UP001230268"/>
    </source>
</evidence>
<dbReference type="PANTHER" id="PTHR11702:SF31">
    <property type="entry name" value="MITOCHONDRIAL RIBOSOME-ASSOCIATED GTPASE 2"/>
    <property type="match status" value="1"/>
</dbReference>
<evidence type="ECO:0000256" key="5">
    <source>
        <dbReference type="ARBA" id="ARBA00022801"/>
    </source>
</evidence>
<dbReference type="PRINTS" id="PR00326">
    <property type="entry name" value="GTP1OBG"/>
</dbReference>
<dbReference type="PROSITE" id="PS00905">
    <property type="entry name" value="GTP1_OBG"/>
    <property type="match status" value="1"/>
</dbReference>
<dbReference type="PROSITE" id="PS51710">
    <property type="entry name" value="G_OBG"/>
    <property type="match status" value="1"/>
</dbReference>
<dbReference type="InterPro" id="IPR006073">
    <property type="entry name" value="GTP-bd"/>
</dbReference>
<feature type="region of interest" description="Disordered" evidence="7">
    <location>
        <begin position="339"/>
        <end position="395"/>
    </location>
</feature>
<feature type="compositionally biased region" description="Acidic residues" evidence="7">
    <location>
        <begin position="339"/>
        <end position="362"/>
    </location>
</feature>
<evidence type="ECO:0000259" key="9">
    <source>
        <dbReference type="PROSITE" id="PS51881"/>
    </source>
</evidence>
<dbReference type="SUPFAM" id="SSF82051">
    <property type="entry name" value="Obg GTP-binding protein N-terminal domain"/>
    <property type="match status" value="1"/>
</dbReference>
<evidence type="ECO:0000256" key="2">
    <source>
        <dbReference type="ARBA" id="ARBA00007699"/>
    </source>
</evidence>
<dbReference type="EMBL" id="JAVEPI010000004">
    <property type="protein sequence ID" value="KAK1442145.1"/>
    <property type="molecule type" value="Genomic_DNA"/>
</dbReference>
<comment type="caution">
    <text evidence="11">The sequence shown here is derived from an EMBL/GenBank/DDBJ whole genome shotgun (WGS) entry which is preliminary data.</text>
</comment>
<dbReference type="Proteomes" id="UP001230268">
    <property type="component" value="Unassembled WGS sequence"/>
</dbReference>
<feature type="compositionally biased region" description="Low complexity" evidence="7">
    <location>
        <begin position="363"/>
        <end position="377"/>
    </location>
</feature>
<dbReference type="InterPro" id="IPR015349">
    <property type="entry name" value="OCT_dom"/>
</dbReference>
<dbReference type="GO" id="GO:0005525">
    <property type="term" value="F:GTP binding"/>
    <property type="evidence" value="ECO:0007669"/>
    <property type="project" value="UniProtKB-KW"/>
</dbReference>
<dbReference type="SUPFAM" id="SSF52540">
    <property type="entry name" value="P-loop containing nucleoside triphosphate hydrolases"/>
    <property type="match status" value="1"/>
</dbReference>
<dbReference type="FunFam" id="2.70.210.12:FF:000001">
    <property type="entry name" value="GTPase Obg"/>
    <property type="match status" value="1"/>
</dbReference>
<feature type="region of interest" description="Disordered" evidence="7">
    <location>
        <begin position="56"/>
        <end position="87"/>
    </location>
</feature>
<evidence type="ECO:0000256" key="7">
    <source>
        <dbReference type="SAM" id="MobiDB-lite"/>
    </source>
</evidence>
<evidence type="ECO:0000259" key="10">
    <source>
        <dbReference type="PROSITE" id="PS51883"/>
    </source>
</evidence>
<dbReference type="PROSITE" id="PS51883">
    <property type="entry name" value="OBG"/>
    <property type="match status" value="1"/>
</dbReference>
<feature type="region of interest" description="Disordered" evidence="7">
    <location>
        <begin position="471"/>
        <end position="510"/>
    </location>
</feature>
<feature type="domain" description="OBG-type G" evidence="8">
    <location>
        <begin position="277"/>
        <end position="660"/>
    </location>
</feature>
<evidence type="ECO:0000256" key="1">
    <source>
        <dbReference type="ARBA" id="ARBA00001946"/>
    </source>
</evidence>
<dbReference type="PROSITE" id="PS51881">
    <property type="entry name" value="OCT"/>
    <property type="match status" value="1"/>
</dbReference>
<dbReference type="Gene3D" id="3.40.50.300">
    <property type="entry name" value="P-loop containing nucleotide triphosphate hydrolases"/>
    <property type="match status" value="2"/>
</dbReference>
<proteinExistence type="inferred from homology"/>
<keyword evidence="4" id="KW-0547">Nucleotide-binding</keyword>
<reference evidence="11" key="1">
    <citation type="submission" date="2023-08" db="EMBL/GenBank/DDBJ databases">
        <title>Draft sequence of the Babesia gibsoni genome.</title>
        <authorList>
            <person name="Yamagishi J.Y."/>
            <person name="Xuan X.X."/>
        </authorList>
    </citation>
    <scope>NUCLEOTIDE SEQUENCE</scope>
    <source>
        <strain evidence="11">Azabu</strain>
    </source>
</reference>
<evidence type="ECO:0000259" key="8">
    <source>
        <dbReference type="PROSITE" id="PS51710"/>
    </source>
</evidence>
<sequence length="764" mass="85944">MQGRQRCFLGCSNRLYAGECGFLWKDVIVSPDRARDVVFNRTTRLSHIVELNSTATSEGNEGLEVTDDCQQDGEAPDSLDEGGLDSEEEDVTEHEYTFKQDDAEAFIDVTDPNNEWYERELIDRCKIMAVGGRGGNGCVSFRREKHVPLGGADGGNGGPGGSVYLVCDETMSNLNPLKQLYIYKAENGKHGEGERQNGAKGRHRYVPVPPGTHVYSLEGELYAVLQKNGDRLMLARGGRGGKGNRYYKTKFNVAPKISENGEEGIQREVILNYKIVGNVALIGKPNSGKSSILRCLSKARPRVADYAFSTKFPIVGVMDVNEWRKPDDSAVDELITDVEGNNECEAGPEDEAQEVAPEDEAYSSESTDTSVCSSSELEASESEYLTEYDDEDDDEYISTDEEYEDDDADTGDKYLCLFSNTQTPRLHRKTGESEPISQLNRHFMDSSTADDIISNIGFKYVSSKNGQVRIHQSNKLGRESGDSYTDYDSDYDSDEYDDDDLDGDSESYDSDVTDTFETVDDLTDMMELDNPEIKESRRQLVIADVPGLIEGASEGRGLGHKFLKHIENSQILAYVVDSSVADPLRDYLDVKNEVGLYNKSLVSRLELILLNKIDLIDEEILAELVENFKAECGHDRVYALSAKTRENVDAVKMAFAHIYRDPDKDQDPDRETLDLSIDPPDDFRKLNPRKFKVQKVGEGEFRILSRWLERKLPMMRLDQRETLDKLRRILRINRIHYKLKRMGVKTGDTIHIGDSSFCVNELAY</sequence>
<protein>
    <submittedName>
        <fullName evidence="11">Developmentally regulated GTP-binding like protein</fullName>
    </submittedName>
</protein>
<evidence type="ECO:0000256" key="3">
    <source>
        <dbReference type="ARBA" id="ARBA00022490"/>
    </source>
</evidence>
<evidence type="ECO:0000313" key="11">
    <source>
        <dbReference type="EMBL" id="KAK1442145.1"/>
    </source>
</evidence>
<dbReference type="InterPro" id="IPR031167">
    <property type="entry name" value="G_OBG"/>
</dbReference>
<evidence type="ECO:0000256" key="4">
    <source>
        <dbReference type="ARBA" id="ARBA00022741"/>
    </source>
</evidence>
<dbReference type="PANTHER" id="PTHR11702">
    <property type="entry name" value="DEVELOPMENTALLY REGULATED GTP-BINDING PROTEIN-RELATED"/>
    <property type="match status" value="1"/>
</dbReference>
<dbReference type="SUPFAM" id="SSF102741">
    <property type="entry name" value="Obg GTP-binding protein C-terminal domain"/>
    <property type="match status" value="1"/>
</dbReference>
<dbReference type="GO" id="GO:0042254">
    <property type="term" value="P:ribosome biogenesis"/>
    <property type="evidence" value="ECO:0007669"/>
    <property type="project" value="UniProtKB-UniRule"/>
</dbReference>
<organism evidence="11 12">
    <name type="scientific">Babesia gibsoni</name>
    <dbReference type="NCBI Taxonomy" id="33632"/>
    <lineage>
        <taxon>Eukaryota</taxon>
        <taxon>Sar</taxon>
        <taxon>Alveolata</taxon>
        <taxon>Apicomplexa</taxon>
        <taxon>Aconoidasida</taxon>
        <taxon>Piroplasmida</taxon>
        <taxon>Babesiidae</taxon>
        <taxon>Babesia</taxon>
    </lineage>
</organism>
<feature type="compositionally biased region" description="Acidic residues" evidence="7">
    <location>
        <begin position="64"/>
        <end position="87"/>
    </location>
</feature>
<dbReference type="Pfam" id="PF09269">
    <property type="entry name" value="DUF1967"/>
    <property type="match status" value="1"/>
</dbReference>
<accession>A0AAD8LGF2</accession>
<feature type="domain" description="OCT" evidence="9">
    <location>
        <begin position="683"/>
        <end position="764"/>
    </location>
</feature>
<dbReference type="NCBIfam" id="TIGR03595">
    <property type="entry name" value="Obg_CgtA_exten"/>
    <property type="match status" value="1"/>
</dbReference>
<keyword evidence="3" id="KW-0963">Cytoplasm</keyword>
<feature type="domain" description="Obg" evidence="10">
    <location>
        <begin position="119"/>
        <end position="276"/>
    </location>
</feature>
<keyword evidence="6" id="KW-0342">GTP-binding</keyword>
<dbReference type="GO" id="GO:0003924">
    <property type="term" value="F:GTPase activity"/>
    <property type="evidence" value="ECO:0007669"/>
    <property type="project" value="InterPro"/>
</dbReference>
<dbReference type="InterPro" id="IPR027417">
    <property type="entry name" value="P-loop_NTPase"/>
</dbReference>
<dbReference type="InterPro" id="IPR036346">
    <property type="entry name" value="GTP-bd_prot_GTP1/OBG_C_sf"/>
</dbReference>
<dbReference type="InterPro" id="IPR036726">
    <property type="entry name" value="GTP1_OBG_dom_sf"/>
</dbReference>
<dbReference type="Pfam" id="PF01018">
    <property type="entry name" value="GTP1_OBG"/>
    <property type="match status" value="1"/>
</dbReference>